<dbReference type="PANTHER" id="PTHR23271">
    <property type="entry name" value="HEPATOCELLULAR CARCINOMA-ASSOCIATED ANTIGEN 66"/>
    <property type="match status" value="1"/>
</dbReference>
<organism evidence="6 7">
    <name type="scientific">Cichlidogyrus casuarinus</name>
    <dbReference type="NCBI Taxonomy" id="1844966"/>
    <lineage>
        <taxon>Eukaryota</taxon>
        <taxon>Metazoa</taxon>
        <taxon>Spiralia</taxon>
        <taxon>Lophotrochozoa</taxon>
        <taxon>Platyhelminthes</taxon>
        <taxon>Monogenea</taxon>
        <taxon>Monopisthocotylea</taxon>
        <taxon>Dactylogyridea</taxon>
        <taxon>Ancyrocephalidae</taxon>
        <taxon>Cichlidogyrus</taxon>
    </lineage>
</organism>
<dbReference type="Pfam" id="PF08640">
    <property type="entry name" value="U3_assoc_6"/>
    <property type="match status" value="1"/>
</dbReference>
<dbReference type="Proteomes" id="UP001626550">
    <property type="component" value="Unassembled WGS sequence"/>
</dbReference>
<protein>
    <submittedName>
        <fullName evidence="6">U3 snoRNP protein</fullName>
    </submittedName>
</protein>
<proteinExistence type="predicted"/>
<evidence type="ECO:0000313" key="7">
    <source>
        <dbReference type="Proteomes" id="UP001626550"/>
    </source>
</evidence>
<evidence type="ECO:0000256" key="1">
    <source>
        <dbReference type="ARBA" id="ARBA00004604"/>
    </source>
</evidence>
<reference evidence="6 7" key="1">
    <citation type="submission" date="2024-11" db="EMBL/GenBank/DDBJ databases">
        <title>Adaptive evolution of stress response genes in parasites aligns with host niche diversity.</title>
        <authorList>
            <person name="Hahn C."/>
            <person name="Resl P."/>
        </authorList>
    </citation>
    <scope>NUCLEOTIDE SEQUENCE [LARGE SCALE GENOMIC DNA]</scope>
    <source>
        <strain evidence="6">EGGRZ-B1_66</strain>
        <tissue evidence="6">Body</tissue>
    </source>
</reference>
<name>A0ABD2QJN3_9PLAT</name>
<evidence type="ECO:0000256" key="4">
    <source>
        <dbReference type="ARBA" id="ARBA00023242"/>
    </source>
</evidence>
<keyword evidence="4" id="KW-0539">Nucleus</keyword>
<evidence type="ECO:0000259" key="5">
    <source>
        <dbReference type="Pfam" id="PF08640"/>
    </source>
</evidence>
<dbReference type="InterPro" id="IPR055347">
    <property type="entry name" value="UTP6_N"/>
</dbReference>
<feature type="domain" description="U3 small nucleolar RNA-associated protein 6 N-terminal" evidence="5">
    <location>
        <begin position="9"/>
        <end position="73"/>
    </location>
</feature>
<keyword evidence="7" id="KW-1185">Reference proteome</keyword>
<evidence type="ECO:0000256" key="3">
    <source>
        <dbReference type="ARBA" id="ARBA00022737"/>
    </source>
</evidence>
<dbReference type="GO" id="GO:0006364">
    <property type="term" value="P:rRNA processing"/>
    <property type="evidence" value="ECO:0007669"/>
    <property type="project" value="UniProtKB-KW"/>
</dbReference>
<evidence type="ECO:0000256" key="2">
    <source>
        <dbReference type="ARBA" id="ARBA00022552"/>
    </source>
</evidence>
<dbReference type="GO" id="GO:0005730">
    <property type="term" value="C:nucleolus"/>
    <property type="evidence" value="ECO:0007669"/>
    <property type="project" value="UniProtKB-SubCell"/>
</dbReference>
<evidence type="ECO:0000313" key="6">
    <source>
        <dbReference type="EMBL" id="KAL3319750.1"/>
    </source>
</evidence>
<sequence length="78" mass="9555">MAEFVEGYLEKTVTELARLKQLKLFTPDEIETIVKRRRECMYRIQKMDKRIIDYENLISLEISVLRLIAIRRKVRYDY</sequence>
<gene>
    <name evidence="6" type="primary">UTP6</name>
    <name evidence="6" type="ORF">Ciccas_001566</name>
</gene>
<keyword evidence="3" id="KW-0677">Repeat</keyword>
<accession>A0ABD2QJN3</accession>
<dbReference type="AlphaFoldDB" id="A0ABD2QJN3"/>
<dbReference type="EMBL" id="JBJKFK010000105">
    <property type="protein sequence ID" value="KAL3319750.1"/>
    <property type="molecule type" value="Genomic_DNA"/>
</dbReference>
<dbReference type="PANTHER" id="PTHR23271:SF1">
    <property type="entry name" value="U3 SMALL NUCLEOLAR RNA-ASSOCIATED PROTEIN 6 HOMOLOG"/>
    <property type="match status" value="1"/>
</dbReference>
<dbReference type="InterPro" id="IPR013949">
    <property type="entry name" value="Utp6"/>
</dbReference>
<comment type="caution">
    <text evidence="6">The sequence shown here is derived from an EMBL/GenBank/DDBJ whole genome shotgun (WGS) entry which is preliminary data.</text>
</comment>
<comment type="subcellular location">
    <subcellularLocation>
        <location evidence="1">Nucleus</location>
        <location evidence="1">Nucleolus</location>
    </subcellularLocation>
</comment>
<keyword evidence="2" id="KW-0698">rRNA processing</keyword>